<evidence type="ECO:0000313" key="2">
    <source>
        <dbReference type="Proteomes" id="UP000467522"/>
    </source>
</evidence>
<accession>A0A833PSM7</accession>
<dbReference type="Proteomes" id="UP000467522">
    <property type="component" value="Unassembled WGS sequence"/>
</dbReference>
<gene>
    <name evidence="1" type="ORF">GAK33_03884</name>
</gene>
<name>A0A833PSM7_BURL3</name>
<proteinExistence type="predicted"/>
<dbReference type="AlphaFoldDB" id="A0A833PSM7"/>
<protein>
    <submittedName>
        <fullName evidence="1">Uncharacterized protein</fullName>
    </submittedName>
</protein>
<reference evidence="2" key="1">
    <citation type="journal article" date="2020" name="MBio">
        <title>Horizontal gene transfer to a defensive symbiont with a reduced genome amongst a multipartite beetle microbiome.</title>
        <authorList>
            <person name="Waterworth S.C."/>
            <person name="Florez L.V."/>
            <person name="Rees E.R."/>
            <person name="Hertweck C."/>
            <person name="Kaltenpoth M."/>
            <person name="Kwan J.C."/>
        </authorList>
    </citation>
    <scope>NUCLEOTIDE SEQUENCE [LARGE SCALE GENOMIC DNA]</scope>
</reference>
<evidence type="ECO:0000313" key="1">
    <source>
        <dbReference type="EMBL" id="KAF1036325.1"/>
    </source>
</evidence>
<comment type="caution">
    <text evidence="1">The sequence shown here is derived from an EMBL/GenBank/DDBJ whole genome shotgun (WGS) entry which is preliminary data.</text>
</comment>
<dbReference type="EMBL" id="WNDV01000012">
    <property type="protein sequence ID" value="KAF1036325.1"/>
    <property type="molecule type" value="Genomic_DNA"/>
</dbReference>
<organism evidence="1 2">
    <name type="scientific">Burkholderia lata (strain ATCC 17760 / DSM 23089 / LMG 22485 / NCIMB 9086 / R18194 / 383)</name>
    <dbReference type="NCBI Taxonomy" id="482957"/>
    <lineage>
        <taxon>Bacteria</taxon>
        <taxon>Pseudomonadati</taxon>
        <taxon>Pseudomonadota</taxon>
        <taxon>Betaproteobacteria</taxon>
        <taxon>Burkholderiales</taxon>
        <taxon>Burkholderiaceae</taxon>
        <taxon>Burkholderia</taxon>
        <taxon>Burkholderia cepacia complex</taxon>
    </lineage>
</organism>
<sequence>MKFTIFRQWRGYVLGAILAVLSSNAVAWSLQYAKVIDSYGMCEWRNNGDGTSTIDLDVKFRSITGALGKMDNGYPKPDSAFVSRGILVYTFNDEGVMLQSKDAAKYVAINGVKATDVFLKGTGYVMYWVAPKYDFPEWKTKDPYSVRVQVMIDNSEIKNWPGIAIRAGNFTNSDDIAESTGGAYVSNIGSESKCAVLDPSVKPPQPSPAIEINMAAPDWNLGELPRNDGTKSLSGPADQLCFTYVGKAEAASHTFLIDATSENGIVGGRYQLKNAKKTQTVPYDLTLDSGSARFNLPNANGDLVKLDKDHKTCFVPTFRTTVDMSVDPDDFSDVLSFTIVTKS</sequence>